<dbReference type="InterPro" id="IPR046824">
    <property type="entry name" value="Mss51-like_C"/>
</dbReference>
<dbReference type="Pfam" id="PF01753">
    <property type="entry name" value="zf-MYND"/>
    <property type="match status" value="2"/>
</dbReference>
<organism evidence="6 7">
    <name type="scientific">Anopheles christyi</name>
    <dbReference type="NCBI Taxonomy" id="43041"/>
    <lineage>
        <taxon>Eukaryota</taxon>
        <taxon>Metazoa</taxon>
        <taxon>Ecdysozoa</taxon>
        <taxon>Arthropoda</taxon>
        <taxon>Hexapoda</taxon>
        <taxon>Insecta</taxon>
        <taxon>Pterygota</taxon>
        <taxon>Neoptera</taxon>
        <taxon>Endopterygota</taxon>
        <taxon>Diptera</taxon>
        <taxon>Nematocera</taxon>
        <taxon>Culicoidea</taxon>
        <taxon>Culicidae</taxon>
        <taxon>Anophelinae</taxon>
        <taxon>Anopheles</taxon>
    </lineage>
</organism>
<dbReference type="Gene3D" id="6.10.140.2220">
    <property type="match status" value="2"/>
</dbReference>
<dbReference type="PANTHER" id="PTHR28069">
    <property type="entry name" value="GH20023P"/>
    <property type="match status" value="1"/>
</dbReference>
<dbReference type="GO" id="GO:0008270">
    <property type="term" value="F:zinc ion binding"/>
    <property type="evidence" value="ECO:0007669"/>
    <property type="project" value="UniProtKB-KW"/>
</dbReference>
<dbReference type="Proteomes" id="UP000075881">
    <property type="component" value="Unassembled WGS sequence"/>
</dbReference>
<dbReference type="AlphaFoldDB" id="A0A182JSE0"/>
<evidence type="ECO:0000256" key="1">
    <source>
        <dbReference type="ARBA" id="ARBA00022723"/>
    </source>
</evidence>
<dbReference type="STRING" id="43041.A0A182JSE0"/>
<keyword evidence="2 4" id="KW-0863">Zinc-finger</keyword>
<feature type="domain" description="MYND-type" evidence="5">
    <location>
        <begin position="131"/>
        <end position="170"/>
    </location>
</feature>
<dbReference type="EnsemblMetazoa" id="ACHR001422-RA">
    <property type="protein sequence ID" value="ACHR001422-PA"/>
    <property type="gene ID" value="ACHR001422"/>
</dbReference>
<keyword evidence="3" id="KW-0862">Zinc</keyword>
<dbReference type="VEuPathDB" id="VectorBase:ACHR001422"/>
<evidence type="ECO:0000313" key="6">
    <source>
        <dbReference type="EnsemblMetazoa" id="ACHR001422-PA"/>
    </source>
</evidence>
<dbReference type="PANTHER" id="PTHR28069:SF2">
    <property type="entry name" value="GH20023P"/>
    <property type="match status" value="1"/>
</dbReference>
<dbReference type="InterPro" id="IPR002893">
    <property type="entry name" value="Znf_MYND"/>
</dbReference>
<evidence type="ECO:0000313" key="7">
    <source>
        <dbReference type="Proteomes" id="UP000075881"/>
    </source>
</evidence>
<dbReference type="PROSITE" id="PS01360">
    <property type="entry name" value="ZF_MYND_1"/>
    <property type="match status" value="1"/>
</dbReference>
<accession>A0A182JSE0</accession>
<evidence type="ECO:0000259" key="5">
    <source>
        <dbReference type="PROSITE" id="PS50865"/>
    </source>
</evidence>
<reference evidence="6" key="2">
    <citation type="submission" date="2020-05" db="UniProtKB">
        <authorList>
            <consortium name="EnsemblMetazoa"/>
        </authorList>
    </citation>
    <scope>IDENTIFICATION</scope>
    <source>
        <strain evidence="6">ACHKN1017</strain>
    </source>
</reference>
<dbReference type="SUPFAM" id="SSF144232">
    <property type="entry name" value="HIT/MYND zinc finger-like"/>
    <property type="match status" value="2"/>
</dbReference>
<dbReference type="PROSITE" id="PS50865">
    <property type="entry name" value="ZF_MYND_2"/>
    <property type="match status" value="2"/>
</dbReference>
<reference evidence="7" key="1">
    <citation type="submission" date="2013-03" db="EMBL/GenBank/DDBJ databases">
        <title>The Genome Sequence of Anopheles christyi ACHKN1017.</title>
        <authorList>
            <consortium name="The Broad Institute Genomics Platform"/>
            <person name="Neafsey D.E."/>
            <person name="Besansky N."/>
            <person name="Walker B."/>
            <person name="Young S.K."/>
            <person name="Zeng Q."/>
            <person name="Gargeya S."/>
            <person name="Fitzgerald M."/>
            <person name="Haas B."/>
            <person name="Abouelleil A."/>
            <person name="Allen A.W."/>
            <person name="Alvarado L."/>
            <person name="Arachchi H.M."/>
            <person name="Berlin A.M."/>
            <person name="Chapman S.B."/>
            <person name="Gainer-Dewar J."/>
            <person name="Goldberg J."/>
            <person name="Griggs A."/>
            <person name="Gujja S."/>
            <person name="Hansen M."/>
            <person name="Howarth C."/>
            <person name="Imamovic A."/>
            <person name="Ireland A."/>
            <person name="Larimer J."/>
            <person name="McCowan C."/>
            <person name="Murphy C."/>
            <person name="Pearson M."/>
            <person name="Poon T.W."/>
            <person name="Priest M."/>
            <person name="Roberts A."/>
            <person name="Saif S."/>
            <person name="Shea T."/>
            <person name="Sisk P."/>
            <person name="Sykes S."/>
            <person name="Wortman J."/>
            <person name="Nusbaum C."/>
            <person name="Birren B."/>
        </authorList>
    </citation>
    <scope>NUCLEOTIDE SEQUENCE [LARGE SCALE GENOMIC DNA]</scope>
    <source>
        <strain evidence="7">ACHKN1017</strain>
    </source>
</reference>
<evidence type="ECO:0000256" key="2">
    <source>
        <dbReference type="ARBA" id="ARBA00022771"/>
    </source>
</evidence>
<keyword evidence="7" id="KW-1185">Reference proteome</keyword>
<dbReference type="Pfam" id="PF20179">
    <property type="entry name" value="MSS51_C"/>
    <property type="match status" value="1"/>
</dbReference>
<keyword evidence="1" id="KW-0479">Metal-binding</keyword>
<name>A0A182JSE0_9DIPT</name>
<sequence length="458" mass="53337">MTSEYRNFHPNRCNVCFLESRTTKTPFLSTDTLQLCKKCKLIKYCSKKHQKHDAPTHKEFCAAVQSVLQKSGTDHVLCCADEFLCKRFNSDPENMVAFMNHVNCTSLLISKILQRPLYHHEQTMLSFPLLCNVCMEYRAEKLFFCEDCQQVAYCSEEHQQSDREKHSKWCEELRINYYYDADASNGSSKNLYPNFDFESDETFQKSFPKDTFELASVAFGNDIVTCKTEPGIELAQELENLSVAGMFSHMGTILHVLRTVGMLDEVEKELNVYVLGAEKDHLHFNPVTEAVLFRFLPKLRHLRLYLIGPNVDEAANSVMHFMDNRTIEIEMYRYLFHKLPKQFKLPQPHLAIAFNNGFNEFFGTKKHTWDQTIRQILTIPNVPFAFTSYTHREAMDDAAIVELNVQNMETFGKLAFVRRYATNPFRNPIPLRNPNRDDKTDILYYENGYLSICVMQLD</sequence>
<evidence type="ECO:0000256" key="4">
    <source>
        <dbReference type="PROSITE-ProRule" id="PRU00134"/>
    </source>
</evidence>
<evidence type="ECO:0000256" key="3">
    <source>
        <dbReference type="ARBA" id="ARBA00022833"/>
    </source>
</evidence>
<feature type="domain" description="MYND-type" evidence="5">
    <location>
        <begin position="13"/>
        <end position="61"/>
    </location>
</feature>
<proteinExistence type="predicted"/>
<protein>
    <recommendedName>
        <fullName evidence="5">MYND-type domain-containing protein</fullName>
    </recommendedName>
</protein>